<evidence type="ECO:0000313" key="1">
    <source>
        <dbReference type="EMBL" id="KAB1070022.1"/>
    </source>
</evidence>
<dbReference type="Proteomes" id="UP000441523">
    <property type="component" value="Unassembled WGS sequence"/>
</dbReference>
<organism evidence="1 2">
    <name type="scientific">Methylobacterium planeticum</name>
    <dbReference type="NCBI Taxonomy" id="2615211"/>
    <lineage>
        <taxon>Bacteria</taxon>
        <taxon>Pseudomonadati</taxon>
        <taxon>Pseudomonadota</taxon>
        <taxon>Alphaproteobacteria</taxon>
        <taxon>Hyphomicrobiales</taxon>
        <taxon>Methylobacteriaceae</taxon>
        <taxon>Methylobacterium</taxon>
    </lineage>
</organism>
<comment type="caution">
    <text evidence="1">The sequence shown here is derived from an EMBL/GenBank/DDBJ whole genome shotgun (WGS) entry which is preliminary data.</text>
</comment>
<protein>
    <submittedName>
        <fullName evidence="1">PD-(D/E)XK nuclease family protein</fullName>
    </submittedName>
</protein>
<name>A0A6N6MK71_9HYPH</name>
<reference evidence="1 2" key="1">
    <citation type="submission" date="2019-09" db="EMBL/GenBank/DDBJ databases">
        <title>YIM 132548 draft genome.</title>
        <authorList>
            <person name="Jiang L."/>
        </authorList>
    </citation>
    <scope>NUCLEOTIDE SEQUENCE [LARGE SCALE GENOMIC DNA]</scope>
    <source>
        <strain evidence="1 2">YIM 132548</strain>
    </source>
</reference>
<dbReference type="EMBL" id="VZZJ01000033">
    <property type="protein sequence ID" value="KAB1070022.1"/>
    <property type="molecule type" value="Genomic_DNA"/>
</dbReference>
<gene>
    <name evidence="1" type="ORF">F6X51_23910</name>
</gene>
<dbReference type="AlphaFoldDB" id="A0A6N6MK71"/>
<accession>A0A6N6MK71</accession>
<evidence type="ECO:0000313" key="2">
    <source>
        <dbReference type="Proteomes" id="UP000441523"/>
    </source>
</evidence>
<keyword evidence="2" id="KW-1185">Reference proteome</keyword>
<sequence>MPRWRAGFLAKFASSAIRASPIRNQHCSPWSGALRRNQDLSFCGQAHVACSSASRSNNLLKAFCGRSGVAYLGTKMYRSGQVGSRWCARSCGEAERLPEGMDVPMDDLTPISNPTPSGVSLERRPAPQRAVAPTTFLNRLFRYKSTEKKTQLEDFLSEVLADFLNRAPAPEAARLIADCFVPREMTADFKALASGRRIEIRTQVRLEDRNILDLLVELDGQPLIVVESKIFAAFQRHLRRTTPETSNEQDDRNLERHQLETYGFWLRDAKKPQGWPGVIAVLTHAAKAPADFVVANSERYGAIPHQVYWRNLHGMLRRVVGSNANDPDVPAWKFVGREICSFLESYEMDSSDLTAVDISAVNVALSPIRKFDAVFTEVGAELLHRHPGLLVARSQSHESAAAASRAWGWTYFDGAKKMYVAYGIYFAPLLGDLAQSEPRLPEPEHAFVAVGSDENPLEFSDGESIGWHRVGEGYWYLKPFPLSARHFDERFPQFLVRLVEGEFAAIEKIRDAQLAAGAGESATAT</sequence>
<proteinExistence type="predicted"/>